<gene>
    <name evidence="7" type="ORF">PILCRDRAFT_810607</name>
</gene>
<keyword evidence="4 6" id="KW-0472">Membrane</keyword>
<sequence length="517" mass="57245">MARWGILDKKTQKQINRLNVSLFTPSLLFSKVAFFLSPAKLAELWIIPIFFIVITSLSMAVSFLLGWLFKLKHSQRNFVMAAAMFMNSNSLPIALMQSLVVTVPGLKWGDDDNDDAMVGRALTYLVLHSTLGMVLRWSYGVRLLAQADTDVAAKDPEENETSLLLSGSEVTIPPDEDEQQVFRRQGSPTEFGDNEGTQHSNGYLPAIVVEDADRLQAHRRTQVFHSFPNTPSQSRLDLTVTSPTNSSPAQSPTTDVGGFEDEYSLPRHSGSLPPTTPTSSPSFLRRSRRRLGRTWKKFNEFMTVPLWAALLSLIVACVQPLQHALEEHMQPVKGALNSAGNCSIPLTLVILGAYFYVPKEDATEGKTPTSAGSSGSLFHRLRNMLNLKKRWRHHRRVRSSGSISTLQKSEGRPGETKTVIIAILSRMIIVPLLLIPLMAVSTWYDWHAVFADPVFIVANVLLISSPPALTLAQITQAAASSDAFERLISKTIFWSYCIVTPPSTILCVVIGMIMAKL</sequence>
<feature type="transmembrane region" description="Helical" evidence="6">
    <location>
        <begin position="298"/>
        <end position="318"/>
    </location>
</feature>
<dbReference type="PANTHER" id="PTHR31794">
    <property type="entry name" value="AUXIN EFFLUX TRANSPORTER FAMILY PROTEIN (EUROFUNG)"/>
    <property type="match status" value="1"/>
</dbReference>
<keyword evidence="2 6" id="KW-0812">Transmembrane</keyword>
<protein>
    <submittedName>
        <fullName evidence="7">Uncharacterized protein</fullName>
    </submittedName>
</protein>
<dbReference type="STRING" id="765440.A0A0C3CNM5"/>
<evidence type="ECO:0000256" key="4">
    <source>
        <dbReference type="ARBA" id="ARBA00023136"/>
    </source>
</evidence>
<keyword evidence="3 6" id="KW-1133">Transmembrane helix</keyword>
<feature type="region of interest" description="Disordered" evidence="5">
    <location>
        <begin position="223"/>
        <end position="284"/>
    </location>
</feature>
<feature type="transmembrane region" description="Helical" evidence="6">
    <location>
        <begin position="418"/>
        <end position="444"/>
    </location>
</feature>
<reference evidence="7 8" key="1">
    <citation type="submission" date="2014-04" db="EMBL/GenBank/DDBJ databases">
        <authorList>
            <consortium name="DOE Joint Genome Institute"/>
            <person name="Kuo A."/>
            <person name="Tarkka M."/>
            <person name="Buscot F."/>
            <person name="Kohler A."/>
            <person name="Nagy L.G."/>
            <person name="Floudas D."/>
            <person name="Copeland A."/>
            <person name="Barry K.W."/>
            <person name="Cichocki N."/>
            <person name="Veneault-Fourrey C."/>
            <person name="LaButti K."/>
            <person name="Lindquist E.A."/>
            <person name="Lipzen A."/>
            <person name="Lundell T."/>
            <person name="Morin E."/>
            <person name="Murat C."/>
            <person name="Sun H."/>
            <person name="Tunlid A."/>
            <person name="Henrissat B."/>
            <person name="Grigoriev I.V."/>
            <person name="Hibbett D.S."/>
            <person name="Martin F."/>
            <person name="Nordberg H.P."/>
            <person name="Cantor M.N."/>
            <person name="Hua S.X."/>
        </authorList>
    </citation>
    <scope>NUCLEOTIDE SEQUENCE [LARGE SCALE GENOMIC DNA]</scope>
    <source>
        <strain evidence="7 8">F 1598</strain>
    </source>
</reference>
<evidence type="ECO:0000256" key="5">
    <source>
        <dbReference type="SAM" id="MobiDB-lite"/>
    </source>
</evidence>
<feature type="compositionally biased region" description="Polar residues" evidence="5">
    <location>
        <begin position="223"/>
        <end position="254"/>
    </location>
</feature>
<feature type="transmembrane region" description="Helical" evidence="6">
    <location>
        <begin position="493"/>
        <end position="515"/>
    </location>
</feature>
<feature type="transmembrane region" description="Helical" evidence="6">
    <location>
        <begin position="20"/>
        <end position="39"/>
    </location>
</feature>
<dbReference type="Proteomes" id="UP000054166">
    <property type="component" value="Unassembled WGS sequence"/>
</dbReference>
<keyword evidence="8" id="KW-1185">Reference proteome</keyword>
<organism evidence="7 8">
    <name type="scientific">Piloderma croceum (strain F 1598)</name>
    <dbReference type="NCBI Taxonomy" id="765440"/>
    <lineage>
        <taxon>Eukaryota</taxon>
        <taxon>Fungi</taxon>
        <taxon>Dikarya</taxon>
        <taxon>Basidiomycota</taxon>
        <taxon>Agaricomycotina</taxon>
        <taxon>Agaricomycetes</taxon>
        <taxon>Agaricomycetidae</taxon>
        <taxon>Atheliales</taxon>
        <taxon>Atheliaceae</taxon>
        <taxon>Piloderma</taxon>
    </lineage>
</organism>
<dbReference type="GO" id="GO:0016020">
    <property type="term" value="C:membrane"/>
    <property type="evidence" value="ECO:0007669"/>
    <property type="project" value="UniProtKB-SubCell"/>
</dbReference>
<dbReference type="AlphaFoldDB" id="A0A0C3CNM5"/>
<dbReference type="PANTHER" id="PTHR31794:SF2">
    <property type="entry name" value="AUXIN EFFLUX TRANSPORTER FAMILY PROTEIN (EUROFUNG)"/>
    <property type="match status" value="1"/>
</dbReference>
<dbReference type="GO" id="GO:0055085">
    <property type="term" value="P:transmembrane transport"/>
    <property type="evidence" value="ECO:0007669"/>
    <property type="project" value="InterPro"/>
</dbReference>
<evidence type="ECO:0000256" key="3">
    <source>
        <dbReference type="ARBA" id="ARBA00022989"/>
    </source>
</evidence>
<feature type="transmembrane region" description="Helical" evidence="6">
    <location>
        <begin position="450"/>
        <end position="472"/>
    </location>
</feature>
<dbReference type="OrthoDB" id="2499604at2759"/>
<dbReference type="InParanoid" id="A0A0C3CNM5"/>
<proteinExistence type="predicted"/>
<dbReference type="FunCoup" id="A0A0C3CNM5">
    <property type="interactions" value="30"/>
</dbReference>
<feature type="compositionally biased region" description="Low complexity" evidence="5">
    <location>
        <begin position="269"/>
        <end position="284"/>
    </location>
</feature>
<evidence type="ECO:0000256" key="6">
    <source>
        <dbReference type="SAM" id="Phobius"/>
    </source>
</evidence>
<accession>A0A0C3CNM5</accession>
<feature type="transmembrane region" description="Helical" evidence="6">
    <location>
        <begin position="81"/>
        <end position="101"/>
    </location>
</feature>
<dbReference type="InterPro" id="IPR004776">
    <property type="entry name" value="Mem_transp_PIN-like"/>
</dbReference>
<evidence type="ECO:0000313" key="8">
    <source>
        <dbReference type="Proteomes" id="UP000054166"/>
    </source>
</evidence>
<reference evidence="8" key="2">
    <citation type="submission" date="2015-01" db="EMBL/GenBank/DDBJ databases">
        <title>Evolutionary Origins and Diversification of the Mycorrhizal Mutualists.</title>
        <authorList>
            <consortium name="DOE Joint Genome Institute"/>
            <consortium name="Mycorrhizal Genomics Consortium"/>
            <person name="Kohler A."/>
            <person name="Kuo A."/>
            <person name="Nagy L.G."/>
            <person name="Floudas D."/>
            <person name="Copeland A."/>
            <person name="Barry K.W."/>
            <person name="Cichocki N."/>
            <person name="Veneault-Fourrey C."/>
            <person name="LaButti K."/>
            <person name="Lindquist E.A."/>
            <person name="Lipzen A."/>
            <person name="Lundell T."/>
            <person name="Morin E."/>
            <person name="Murat C."/>
            <person name="Riley R."/>
            <person name="Ohm R."/>
            <person name="Sun H."/>
            <person name="Tunlid A."/>
            <person name="Henrissat B."/>
            <person name="Grigoriev I.V."/>
            <person name="Hibbett D.S."/>
            <person name="Martin F."/>
        </authorList>
    </citation>
    <scope>NUCLEOTIDE SEQUENCE [LARGE SCALE GENOMIC DNA]</scope>
    <source>
        <strain evidence="8">F 1598</strain>
    </source>
</reference>
<feature type="transmembrane region" description="Helical" evidence="6">
    <location>
        <begin position="121"/>
        <end position="139"/>
    </location>
</feature>
<feature type="transmembrane region" description="Helical" evidence="6">
    <location>
        <begin position="45"/>
        <end position="69"/>
    </location>
</feature>
<evidence type="ECO:0000256" key="2">
    <source>
        <dbReference type="ARBA" id="ARBA00022692"/>
    </source>
</evidence>
<dbReference type="Pfam" id="PF03547">
    <property type="entry name" value="Mem_trans"/>
    <property type="match status" value="1"/>
</dbReference>
<dbReference type="EMBL" id="KN832971">
    <property type="protein sequence ID" value="KIM91337.1"/>
    <property type="molecule type" value="Genomic_DNA"/>
</dbReference>
<evidence type="ECO:0000313" key="7">
    <source>
        <dbReference type="EMBL" id="KIM91337.1"/>
    </source>
</evidence>
<comment type="subcellular location">
    <subcellularLocation>
        <location evidence="1">Membrane</location>
        <topology evidence="1">Multi-pass membrane protein</topology>
    </subcellularLocation>
</comment>
<dbReference type="HOGENOM" id="CLU_026460_0_0_1"/>
<evidence type="ECO:0000256" key="1">
    <source>
        <dbReference type="ARBA" id="ARBA00004141"/>
    </source>
</evidence>
<feature type="transmembrane region" description="Helical" evidence="6">
    <location>
        <begin position="338"/>
        <end position="357"/>
    </location>
</feature>
<name>A0A0C3CNM5_PILCF</name>
<dbReference type="GO" id="GO:0005783">
    <property type="term" value="C:endoplasmic reticulum"/>
    <property type="evidence" value="ECO:0007669"/>
    <property type="project" value="TreeGrafter"/>
</dbReference>
<feature type="region of interest" description="Disordered" evidence="5">
    <location>
        <begin position="154"/>
        <end position="201"/>
    </location>
</feature>